<evidence type="ECO:0000256" key="5">
    <source>
        <dbReference type="ARBA" id="ARBA00062412"/>
    </source>
</evidence>
<keyword evidence="10" id="KW-0472">Membrane</keyword>
<gene>
    <name evidence="12" type="ORF">NDU88_001626</name>
</gene>
<evidence type="ECO:0000313" key="13">
    <source>
        <dbReference type="Proteomes" id="UP001066276"/>
    </source>
</evidence>
<sequence>MAGGGPHAQTPSSPAGGRGALAEAVGGVWSALVLGLLAAIFAWLWFGGSGDNEDKGAAGSQPGAKPVSNTRKEVEGEEQAPVGCNVQSEGIRGDVEPEESASRAAKCPSHFNADTATETILEPEESFSSNQDFPPKLDTPRSEQRDKNQKDHGDQRAPQSGPAPESVYHSDSRELLEVATSAAEVVQHSVHKSMLNVLQSVEEARSSVQNINTSKKSQFTDSHSSVLEGMSCAVSTVAAAQCSMQENRLNAVKVESAQIRMQEGIMNATQAVCEARICVQDNALHATSSAEAVQSSDLEEDSFSDDTTAESAVEPAVQEETEAAALQTADEVSSGIPAVETPLSSTQDSALTDILNDEEHAVVPNVIAIPEEKELGGHETVFNAPTNDEEHSHSLQESGEAAKFSGQEVLVDSRGPEKAVLSVQHDLLSFMPTAPAVHVSQVEVDLIHTEPAEYSLQDAVPDIAITSEVVEFSMRETSQDLDSTKNVPGILPTFKEPQHIELDRAAQYSALVEEWSVQHQDKKPKTEALDGQDLLLQTVCKKLADYGTQEELLPGASEDVRAQTNSNSISSLADEECISFNNASHLSSDNCKQFHIAEPQLQNQEGDSKMRKIAAVTLMLQNVSVKFRVHYITHSDSQLIAVTGNHESLGEWDVFVPLKPDKDGFWSDSVLLPVDSSVEWKFVMVENGKIKRWEECNNRSLKTGHDDAEAHQWWGYH</sequence>
<feature type="compositionally biased region" description="Acidic residues" evidence="9">
    <location>
        <begin position="297"/>
        <end position="308"/>
    </location>
</feature>
<dbReference type="GO" id="GO:0034045">
    <property type="term" value="C:phagophore assembly site membrane"/>
    <property type="evidence" value="ECO:0007669"/>
    <property type="project" value="UniProtKB-SubCell"/>
</dbReference>
<evidence type="ECO:0000256" key="8">
    <source>
        <dbReference type="ARBA" id="ARBA00076001"/>
    </source>
</evidence>
<evidence type="ECO:0000259" key="11">
    <source>
        <dbReference type="PROSITE" id="PS51166"/>
    </source>
</evidence>
<evidence type="ECO:0000313" key="12">
    <source>
        <dbReference type="EMBL" id="KAJ1148800.1"/>
    </source>
</evidence>
<dbReference type="EMBL" id="JANPWB010000009">
    <property type="protein sequence ID" value="KAJ1148800.1"/>
    <property type="molecule type" value="Genomic_DNA"/>
</dbReference>
<dbReference type="GO" id="GO:0005789">
    <property type="term" value="C:endoplasmic reticulum membrane"/>
    <property type="evidence" value="ECO:0007669"/>
    <property type="project" value="UniProtKB-SubCell"/>
</dbReference>
<dbReference type="InterPro" id="IPR034838">
    <property type="entry name" value="CBM20_genethonin_1"/>
</dbReference>
<comment type="function">
    <text evidence="3">Acts as a cargo receptor for glycogen. Delivers its cargo to an autophagic pathway called glycophagy, resulting in the transport of glycogen to lysosomes.</text>
</comment>
<dbReference type="InterPro" id="IPR013784">
    <property type="entry name" value="Carb-bd-like_fold"/>
</dbReference>
<dbReference type="FunFam" id="2.60.40.10:FF:000552">
    <property type="entry name" value="Related to glucoamylase"/>
    <property type="match status" value="1"/>
</dbReference>
<dbReference type="InterPro" id="IPR002044">
    <property type="entry name" value="CBM20"/>
</dbReference>
<dbReference type="GO" id="GO:0030315">
    <property type="term" value="C:T-tubule"/>
    <property type="evidence" value="ECO:0007669"/>
    <property type="project" value="UniProtKB-SubCell"/>
</dbReference>
<dbReference type="SMART" id="SM01065">
    <property type="entry name" value="CBM_2"/>
    <property type="match status" value="1"/>
</dbReference>
<dbReference type="GO" id="GO:2001070">
    <property type="term" value="F:starch binding"/>
    <property type="evidence" value="ECO:0007669"/>
    <property type="project" value="InterPro"/>
</dbReference>
<feature type="region of interest" description="Disordered" evidence="9">
    <location>
        <begin position="289"/>
        <end position="312"/>
    </location>
</feature>
<comment type="caution">
    <text evidence="12">The sequence shown here is derived from an EMBL/GenBank/DDBJ whole genome shotgun (WGS) entry which is preliminary data.</text>
</comment>
<protein>
    <recommendedName>
        <fullName evidence="6">Starch-binding domain-containing protein 1</fullName>
    </recommendedName>
    <alternativeName>
        <fullName evidence="7">Genethonin-1</fullName>
    </alternativeName>
    <alternativeName>
        <fullName evidence="8">Glycophagy cargo receptor stbd1</fullName>
    </alternativeName>
</protein>
<keyword evidence="10" id="KW-1133">Transmembrane helix</keyword>
<evidence type="ECO:0000256" key="6">
    <source>
        <dbReference type="ARBA" id="ARBA00073038"/>
    </source>
</evidence>
<dbReference type="Pfam" id="PF00686">
    <property type="entry name" value="CBM_20"/>
    <property type="match status" value="1"/>
</dbReference>
<dbReference type="PANTHER" id="PTHR15048">
    <property type="entry name" value="STARCH-BINDING DOMAIN-CONTAINING PROTEIN 1"/>
    <property type="match status" value="1"/>
</dbReference>
<dbReference type="CDD" id="cd05813">
    <property type="entry name" value="CBM20_genethonin_1"/>
    <property type="match status" value="1"/>
</dbReference>
<feature type="domain" description="CBM20" evidence="11">
    <location>
        <begin position="617"/>
        <end position="716"/>
    </location>
</feature>
<evidence type="ECO:0000256" key="7">
    <source>
        <dbReference type="ARBA" id="ARBA00075794"/>
    </source>
</evidence>
<comment type="subunit">
    <text evidence="5">Interacts with the ATG8 family proteins GABARAP and GABARAPL1. Interacts with several glycogen-associated proteins, such as GYS2 (liver glycogen synthase), GDE (glycogen debranching enzyme), GBE1 (glycogen branching enzyme 1) and EPM2A (Laforin).</text>
</comment>
<dbReference type="InterPro" id="IPR013783">
    <property type="entry name" value="Ig-like_fold"/>
</dbReference>
<dbReference type="PANTHER" id="PTHR15048:SF0">
    <property type="entry name" value="STARCH-BINDING DOMAIN-CONTAINING PROTEIN 1"/>
    <property type="match status" value="1"/>
</dbReference>
<reference evidence="12" key="1">
    <citation type="journal article" date="2022" name="bioRxiv">
        <title>Sequencing and chromosome-scale assembly of the giantPleurodeles waltlgenome.</title>
        <authorList>
            <person name="Brown T."/>
            <person name="Elewa A."/>
            <person name="Iarovenko S."/>
            <person name="Subramanian E."/>
            <person name="Araus A.J."/>
            <person name="Petzold A."/>
            <person name="Susuki M."/>
            <person name="Suzuki K.-i.T."/>
            <person name="Hayashi T."/>
            <person name="Toyoda A."/>
            <person name="Oliveira C."/>
            <person name="Osipova E."/>
            <person name="Leigh N.D."/>
            <person name="Simon A."/>
            <person name="Yun M.H."/>
        </authorList>
    </citation>
    <scope>NUCLEOTIDE SEQUENCE</scope>
    <source>
        <strain evidence="12">20211129_DDA</strain>
        <tissue evidence="12">Liver</tissue>
    </source>
</reference>
<keyword evidence="10" id="KW-0812">Transmembrane</keyword>
<evidence type="ECO:0000256" key="2">
    <source>
        <dbReference type="ARBA" id="ARBA00024012"/>
    </source>
</evidence>
<comment type="subcellular location">
    <subcellularLocation>
        <location evidence="2">Cell membrane</location>
        <location evidence="2">Sarcolemma</location>
        <location evidence="2">T-tubule</location>
    </subcellularLocation>
    <subcellularLocation>
        <location evidence="1">Endoplasmic reticulum membrane</location>
        <topology evidence="1">Single-pass type III membrane protein</topology>
    </subcellularLocation>
    <subcellularLocation>
        <location evidence="4">Preautophagosomal structure membrane</location>
        <topology evidence="4">Single-pass type III membrane protein</topology>
    </subcellularLocation>
</comment>
<evidence type="ECO:0000256" key="1">
    <source>
        <dbReference type="ARBA" id="ARBA00004643"/>
    </source>
</evidence>
<dbReference type="Gene3D" id="2.60.40.10">
    <property type="entry name" value="Immunoglobulins"/>
    <property type="match status" value="1"/>
</dbReference>
<dbReference type="Proteomes" id="UP001066276">
    <property type="component" value="Chromosome 5"/>
</dbReference>
<name>A0AAV7R9M3_PLEWA</name>
<accession>A0AAV7R9M3</accession>
<feature type="region of interest" description="Disordered" evidence="9">
    <location>
        <begin position="329"/>
        <end position="348"/>
    </location>
</feature>
<evidence type="ECO:0000256" key="4">
    <source>
        <dbReference type="ARBA" id="ARBA00060405"/>
    </source>
</evidence>
<feature type="compositionally biased region" description="Basic and acidic residues" evidence="9">
    <location>
        <begin position="138"/>
        <end position="155"/>
    </location>
</feature>
<dbReference type="GO" id="GO:0061723">
    <property type="term" value="P:glycophagy"/>
    <property type="evidence" value="ECO:0007669"/>
    <property type="project" value="UniProtKB-ARBA"/>
</dbReference>
<dbReference type="AlphaFoldDB" id="A0AAV7R9M3"/>
<organism evidence="12 13">
    <name type="scientific">Pleurodeles waltl</name>
    <name type="common">Iberian ribbed newt</name>
    <dbReference type="NCBI Taxonomy" id="8319"/>
    <lineage>
        <taxon>Eukaryota</taxon>
        <taxon>Metazoa</taxon>
        <taxon>Chordata</taxon>
        <taxon>Craniata</taxon>
        <taxon>Vertebrata</taxon>
        <taxon>Euteleostomi</taxon>
        <taxon>Amphibia</taxon>
        <taxon>Batrachia</taxon>
        <taxon>Caudata</taxon>
        <taxon>Salamandroidea</taxon>
        <taxon>Salamandridae</taxon>
        <taxon>Pleurodelinae</taxon>
        <taxon>Pleurodeles</taxon>
    </lineage>
</organism>
<proteinExistence type="predicted"/>
<dbReference type="GO" id="GO:2001069">
    <property type="term" value="F:glycogen binding"/>
    <property type="evidence" value="ECO:0007669"/>
    <property type="project" value="InterPro"/>
</dbReference>
<evidence type="ECO:0000256" key="3">
    <source>
        <dbReference type="ARBA" id="ARBA00053886"/>
    </source>
</evidence>
<feature type="transmembrane region" description="Helical" evidence="10">
    <location>
        <begin position="21"/>
        <end position="46"/>
    </location>
</feature>
<feature type="region of interest" description="Disordered" evidence="9">
    <location>
        <begin position="53"/>
        <end position="170"/>
    </location>
</feature>
<dbReference type="PROSITE" id="PS51166">
    <property type="entry name" value="CBM20"/>
    <property type="match status" value="1"/>
</dbReference>
<keyword evidence="13" id="KW-1185">Reference proteome</keyword>
<evidence type="ECO:0000256" key="9">
    <source>
        <dbReference type="SAM" id="MobiDB-lite"/>
    </source>
</evidence>
<evidence type="ECO:0000256" key="10">
    <source>
        <dbReference type="SAM" id="Phobius"/>
    </source>
</evidence>
<dbReference type="SUPFAM" id="SSF49452">
    <property type="entry name" value="Starch-binding domain-like"/>
    <property type="match status" value="1"/>
</dbReference>